<dbReference type="InterPro" id="IPR001387">
    <property type="entry name" value="Cro/C1-type_HTH"/>
</dbReference>
<name>A0A160MH64_9BACI</name>
<dbReference type="CDD" id="cd02209">
    <property type="entry name" value="cupin_XRE_C"/>
    <property type="match status" value="1"/>
</dbReference>
<dbReference type="EMBL" id="CP015506">
    <property type="protein sequence ID" value="AND42772.1"/>
    <property type="molecule type" value="Genomic_DNA"/>
</dbReference>
<dbReference type="eggNOG" id="COG1396">
    <property type="taxonomic scope" value="Bacteria"/>
</dbReference>
<dbReference type="Pfam" id="PF01381">
    <property type="entry name" value="HTH_3"/>
    <property type="match status" value="1"/>
</dbReference>
<keyword evidence="1 3" id="KW-0238">DNA-binding</keyword>
<evidence type="ECO:0000313" key="3">
    <source>
        <dbReference type="EMBL" id="AND42772.1"/>
    </source>
</evidence>
<dbReference type="GO" id="GO:0005829">
    <property type="term" value="C:cytosol"/>
    <property type="evidence" value="ECO:0007669"/>
    <property type="project" value="TreeGrafter"/>
</dbReference>
<evidence type="ECO:0000259" key="2">
    <source>
        <dbReference type="PROSITE" id="PS50943"/>
    </source>
</evidence>
<dbReference type="InterPro" id="IPR011051">
    <property type="entry name" value="RmlC_Cupin_sf"/>
</dbReference>
<evidence type="ECO:0000313" key="4">
    <source>
        <dbReference type="Proteomes" id="UP000077856"/>
    </source>
</evidence>
<dbReference type="SMART" id="SM00530">
    <property type="entry name" value="HTH_XRE"/>
    <property type="match status" value="1"/>
</dbReference>
<dbReference type="Proteomes" id="UP000077856">
    <property type="component" value="Chromosome"/>
</dbReference>
<sequence>MEKKLTLKEMSKRTGLSVSFLSQVERASSSIAITSLKKIADAVDVPISSFFEDYENKNYHVKADEQKPFRIEGSGAIYTRLGGEFMGRTVEPMLIVYPPGQPNEKKINHPGEEFYYVLKGVMLVEVDGKEYIIKEGDSIHFPSTTAHKMTNPLDQDAKVLCFVTPVLF</sequence>
<dbReference type="CDD" id="cd00093">
    <property type="entry name" value="HTH_XRE"/>
    <property type="match status" value="1"/>
</dbReference>
<dbReference type="GO" id="GO:0003677">
    <property type="term" value="F:DNA binding"/>
    <property type="evidence" value="ECO:0007669"/>
    <property type="project" value="UniProtKB-KW"/>
</dbReference>
<dbReference type="InterPro" id="IPR014710">
    <property type="entry name" value="RmlC-like_jellyroll"/>
</dbReference>
<dbReference type="InterPro" id="IPR013096">
    <property type="entry name" value="Cupin_2"/>
</dbReference>
<dbReference type="InterPro" id="IPR050807">
    <property type="entry name" value="TransReg_Diox_bact_type"/>
</dbReference>
<dbReference type="SUPFAM" id="SSF51182">
    <property type="entry name" value="RmlC-like cupins"/>
    <property type="match status" value="1"/>
</dbReference>
<protein>
    <submittedName>
        <fullName evidence="3">DNA-binding protein</fullName>
    </submittedName>
</protein>
<dbReference type="STRING" id="1196031.A361_15930"/>
<dbReference type="AlphaFoldDB" id="A0A160MH64"/>
<reference evidence="3 4" key="1">
    <citation type="submission" date="2016-04" db="EMBL/GenBank/DDBJ databases">
        <title>Complete genome sequence of Bacillus oceanisediminis strain 2691.</title>
        <authorList>
            <person name="Jeong H."/>
            <person name="Kim H.J."/>
            <person name="Lee D.-W."/>
        </authorList>
    </citation>
    <scope>NUCLEOTIDE SEQUENCE [LARGE SCALE GENOMIC DNA]</scope>
    <source>
        <strain evidence="3 4">2691</strain>
    </source>
</reference>
<gene>
    <name evidence="3" type="ORF">A361_15930</name>
</gene>
<proteinExistence type="predicted"/>
<dbReference type="Gene3D" id="2.60.120.10">
    <property type="entry name" value="Jelly Rolls"/>
    <property type="match status" value="1"/>
</dbReference>
<dbReference type="InterPro" id="IPR010982">
    <property type="entry name" value="Lambda_DNA-bd_dom_sf"/>
</dbReference>
<dbReference type="SUPFAM" id="SSF47413">
    <property type="entry name" value="lambda repressor-like DNA-binding domains"/>
    <property type="match status" value="1"/>
</dbReference>
<dbReference type="eggNOG" id="COG0662">
    <property type="taxonomic scope" value="Bacteria"/>
</dbReference>
<dbReference type="PROSITE" id="PS50943">
    <property type="entry name" value="HTH_CROC1"/>
    <property type="match status" value="1"/>
</dbReference>
<dbReference type="Pfam" id="PF07883">
    <property type="entry name" value="Cupin_2"/>
    <property type="match status" value="1"/>
</dbReference>
<evidence type="ECO:0000256" key="1">
    <source>
        <dbReference type="ARBA" id="ARBA00023125"/>
    </source>
</evidence>
<feature type="domain" description="HTH cro/C1-type" evidence="2">
    <location>
        <begin position="2"/>
        <end position="50"/>
    </location>
</feature>
<dbReference type="Gene3D" id="1.10.260.40">
    <property type="entry name" value="lambda repressor-like DNA-binding domains"/>
    <property type="match status" value="1"/>
</dbReference>
<accession>A0A160MH64</accession>
<dbReference type="KEGG" id="bon:A361_15930"/>
<dbReference type="GO" id="GO:0003700">
    <property type="term" value="F:DNA-binding transcription factor activity"/>
    <property type="evidence" value="ECO:0007669"/>
    <property type="project" value="TreeGrafter"/>
</dbReference>
<dbReference type="PANTHER" id="PTHR46797">
    <property type="entry name" value="HTH-TYPE TRANSCRIPTIONAL REGULATOR"/>
    <property type="match status" value="1"/>
</dbReference>
<organism evidence="3 4">
    <name type="scientific">Cytobacillus oceanisediminis 2691</name>
    <dbReference type="NCBI Taxonomy" id="1196031"/>
    <lineage>
        <taxon>Bacteria</taxon>
        <taxon>Bacillati</taxon>
        <taxon>Bacillota</taxon>
        <taxon>Bacilli</taxon>
        <taxon>Bacillales</taxon>
        <taxon>Bacillaceae</taxon>
        <taxon>Cytobacillus</taxon>
    </lineage>
</organism>
<dbReference type="PANTHER" id="PTHR46797:SF25">
    <property type="entry name" value="TRANSCRIPTIONAL REGULATOR"/>
    <property type="match status" value="1"/>
</dbReference>